<evidence type="ECO:0000256" key="4">
    <source>
        <dbReference type="ARBA" id="ARBA00014971"/>
    </source>
</evidence>
<evidence type="ECO:0000313" key="8">
    <source>
        <dbReference type="Proteomes" id="UP000094285"/>
    </source>
</evidence>
<evidence type="ECO:0000256" key="5">
    <source>
        <dbReference type="ARBA" id="ARBA00022490"/>
    </source>
</evidence>
<keyword evidence="8" id="KW-1185">Reference proteome</keyword>
<dbReference type="AlphaFoldDB" id="A0A1E4SLF6"/>
<proteinExistence type="inferred from homology"/>
<gene>
    <name evidence="7" type="ORF">CANTADRAFT_34131</name>
</gene>
<evidence type="ECO:0000256" key="1">
    <source>
        <dbReference type="ARBA" id="ARBA00003807"/>
    </source>
</evidence>
<evidence type="ECO:0000256" key="3">
    <source>
        <dbReference type="ARBA" id="ARBA00007289"/>
    </source>
</evidence>
<comment type="similarity">
    <text evidence="3">Belongs to the BLOC1S4 family.</text>
</comment>
<evidence type="ECO:0000256" key="6">
    <source>
        <dbReference type="ARBA" id="ARBA00029995"/>
    </source>
</evidence>
<dbReference type="PANTHER" id="PTHR39145:SF1">
    <property type="entry name" value="BIOGENESIS OF LYSOSOME-RELATED ORGANELLES COMPLEX 1 SUBUNIT CNL1"/>
    <property type="match status" value="1"/>
</dbReference>
<dbReference type="GO" id="GO:0007032">
    <property type="term" value="P:endosome organization"/>
    <property type="evidence" value="ECO:0007669"/>
    <property type="project" value="TreeGrafter"/>
</dbReference>
<organism evidence="7 8">
    <name type="scientific">Suhomyces tanzawaensis NRRL Y-17324</name>
    <dbReference type="NCBI Taxonomy" id="984487"/>
    <lineage>
        <taxon>Eukaryota</taxon>
        <taxon>Fungi</taxon>
        <taxon>Dikarya</taxon>
        <taxon>Ascomycota</taxon>
        <taxon>Saccharomycotina</taxon>
        <taxon>Pichiomycetes</taxon>
        <taxon>Debaryomycetaceae</taxon>
        <taxon>Suhomyces</taxon>
    </lineage>
</organism>
<comment type="subcellular location">
    <subcellularLocation>
        <location evidence="2">Cytoplasm</location>
    </subcellularLocation>
</comment>
<reference evidence="8" key="1">
    <citation type="submission" date="2016-05" db="EMBL/GenBank/DDBJ databases">
        <title>Comparative genomics of biotechnologically important yeasts.</title>
        <authorList>
            <consortium name="DOE Joint Genome Institute"/>
            <person name="Riley R."/>
            <person name="Haridas S."/>
            <person name="Wolfe K.H."/>
            <person name="Lopes M.R."/>
            <person name="Hittinger C.T."/>
            <person name="Goker M."/>
            <person name="Salamov A."/>
            <person name="Wisecaver J."/>
            <person name="Long T.M."/>
            <person name="Aerts A.L."/>
            <person name="Barry K."/>
            <person name="Choi C."/>
            <person name="Clum A."/>
            <person name="Coughlan A.Y."/>
            <person name="Deshpande S."/>
            <person name="Douglass A.P."/>
            <person name="Hanson S.J."/>
            <person name="Klenk H.-P."/>
            <person name="Labutti K."/>
            <person name="Lapidus A."/>
            <person name="Lindquist E."/>
            <person name="Lipzen A."/>
            <person name="Meier-Kolthoff J.P."/>
            <person name="Ohm R.A."/>
            <person name="Otillar R.P."/>
            <person name="Pangilinan J."/>
            <person name="Peng Y."/>
            <person name="Rokas A."/>
            <person name="Rosa C.A."/>
            <person name="Scheuner C."/>
            <person name="Sibirny A.A."/>
            <person name="Slot J.C."/>
            <person name="Stielow J.B."/>
            <person name="Sun H."/>
            <person name="Kurtzman C.P."/>
            <person name="Blackwell M."/>
            <person name="Grigoriev I.V."/>
            <person name="Jeffries T.W."/>
        </authorList>
    </citation>
    <scope>NUCLEOTIDE SEQUENCE [LARGE SCALE GENOMIC DNA]</scope>
    <source>
        <strain evidence="8">NRRL Y-17324</strain>
    </source>
</reference>
<dbReference type="InterPro" id="IPR034455">
    <property type="entry name" value="CNL1"/>
</dbReference>
<dbReference type="GeneID" id="30982711"/>
<name>A0A1E4SLF6_9ASCO</name>
<keyword evidence="5" id="KW-0963">Cytoplasm</keyword>
<evidence type="ECO:0000256" key="2">
    <source>
        <dbReference type="ARBA" id="ARBA00004496"/>
    </source>
</evidence>
<dbReference type="PANTHER" id="PTHR39145">
    <property type="entry name" value="BIOGENESIS OF LYSOSOME-RELATED ORGANELLES COMPLEX 1 SUBUNIT CNL1"/>
    <property type="match status" value="1"/>
</dbReference>
<dbReference type="OrthoDB" id="5424991at2759"/>
<comment type="function">
    <text evidence="1">Component of the biogenesis of lysosome-related organelles complex-1 (BLOC-1), a complex that is involved in endosomal cargo sorting.</text>
</comment>
<dbReference type="GO" id="GO:0031083">
    <property type="term" value="C:BLOC-1 complex"/>
    <property type="evidence" value="ECO:0007669"/>
    <property type="project" value="InterPro"/>
</dbReference>
<evidence type="ECO:0000313" key="7">
    <source>
        <dbReference type="EMBL" id="ODV80365.1"/>
    </source>
</evidence>
<sequence>STSDPDPLEIRQLALSYDYLLYKIRDHLSSLAEDTYTAISEKERRIKAEYLQDQLRLDHEFETVNMLIESCKAIESDFLKLDQLNLFIDDFKLRLDHLEQGFLQLE</sequence>
<dbReference type="GO" id="GO:0005737">
    <property type="term" value="C:cytoplasm"/>
    <property type="evidence" value="ECO:0007669"/>
    <property type="project" value="UniProtKB-SubCell"/>
</dbReference>
<feature type="non-terminal residue" evidence="7">
    <location>
        <position position="1"/>
    </location>
</feature>
<dbReference type="Proteomes" id="UP000094285">
    <property type="component" value="Unassembled WGS sequence"/>
</dbReference>
<protein>
    <recommendedName>
        <fullName evidence="4">Biogenesis of lysosome-related organelles complex 1 subunit CNL1</fullName>
    </recommendedName>
    <alternativeName>
        <fullName evidence="6">CNO-like protein 1</fullName>
    </alternativeName>
</protein>
<dbReference type="EMBL" id="KV453911">
    <property type="protein sequence ID" value="ODV80365.1"/>
    <property type="molecule type" value="Genomic_DNA"/>
</dbReference>
<feature type="non-terminal residue" evidence="7">
    <location>
        <position position="106"/>
    </location>
</feature>
<accession>A0A1E4SLF6</accession>
<dbReference type="RefSeq" id="XP_020065487.1">
    <property type="nucleotide sequence ID" value="XM_020208574.1"/>
</dbReference>